<dbReference type="EMBL" id="LN899822">
    <property type="protein sequence ID" value="CUV62204.1"/>
    <property type="molecule type" value="Genomic_DNA"/>
</dbReference>
<evidence type="ECO:0000313" key="1">
    <source>
        <dbReference type="EMBL" id="CUV20431.1"/>
    </source>
</evidence>
<name>A0A0S4W7G2_RALSL</name>
<proteinExistence type="predicted"/>
<evidence type="ECO:0000313" key="5">
    <source>
        <dbReference type="EMBL" id="CUV62204.1"/>
    </source>
</evidence>
<organism evidence="4">
    <name type="scientific">Ralstonia solanacearum</name>
    <name type="common">Pseudomonas solanacearum</name>
    <dbReference type="NCBI Taxonomy" id="305"/>
    <lineage>
        <taxon>Bacteria</taxon>
        <taxon>Pseudomonadati</taxon>
        <taxon>Pseudomonadota</taxon>
        <taxon>Betaproteobacteria</taxon>
        <taxon>Burkholderiales</taxon>
        <taxon>Burkholderiaceae</taxon>
        <taxon>Ralstonia</taxon>
        <taxon>Ralstonia solanacearum species complex</taxon>
    </lineage>
</organism>
<dbReference type="EMBL" id="LN899821">
    <property type="protein sequence ID" value="CUV20431.1"/>
    <property type="molecule type" value="Genomic_DNA"/>
</dbReference>
<gene>
    <name evidence="1" type="ORF">PSS4_v1_1500026</name>
    <name evidence="5" type="ORF">RD1301_v1_2120023</name>
    <name evidence="2" type="ORF">RUN1744_v1_400108</name>
    <name evidence="3" type="ORF">TD1301_v1_1700020</name>
    <name evidence="4" type="ORF">TF3108_v1_1510024</name>
</gene>
<evidence type="ECO:0000313" key="3">
    <source>
        <dbReference type="EMBL" id="CUV35859.1"/>
    </source>
</evidence>
<evidence type="ECO:0000313" key="2">
    <source>
        <dbReference type="EMBL" id="CUV23508.1"/>
    </source>
</evidence>
<protein>
    <submittedName>
        <fullName evidence="4">Uncharacterized protein</fullName>
    </submittedName>
</protein>
<dbReference type="EMBL" id="LN899826">
    <property type="protein sequence ID" value="CUV42740.1"/>
    <property type="molecule type" value="Genomic_DNA"/>
</dbReference>
<dbReference type="AlphaFoldDB" id="A0A0S4W7G2"/>
<accession>A0A0S4W7G2</accession>
<evidence type="ECO:0000313" key="4">
    <source>
        <dbReference type="EMBL" id="CUV42740.1"/>
    </source>
</evidence>
<reference evidence="4" key="1">
    <citation type="submission" date="2015-10" db="EMBL/GenBank/DDBJ databases">
        <authorList>
            <person name="Gilbert D.G."/>
        </authorList>
    </citation>
    <scope>NUCLEOTIDE SEQUENCE</scope>
    <source>
        <strain evidence="4">Phyl III-seqv23</strain>
    </source>
</reference>
<dbReference type="EMBL" id="LN899825">
    <property type="protein sequence ID" value="CUV35859.1"/>
    <property type="molecule type" value="Genomic_DNA"/>
</dbReference>
<dbReference type="EMBL" id="LN899823">
    <property type="protein sequence ID" value="CUV23508.1"/>
    <property type="molecule type" value="Genomic_DNA"/>
</dbReference>
<sequence length="102" mass="11435">MSESDLIERLAIAVAGHVRQSIPLNVALWDVELIAQYLVRSPQVVRERVVTLPDFPKPIRIPSVQSGGSATTKSLPRWKASEVITWTESYREKVIGRPRATD</sequence>